<dbReference type="Proteomes" id="UP001303889">
    <property type="component" value="Unassembled WGS sequence"/>
</dbReference>
<keyword evidence="5" id="KW-0325">Glycoprotein</keyword>
<evidence type="ECO:0000256" key="2">
    <source>
        <dbReference type="ARBA" id="ARBA00022670"/>
    </source>
</evidence>
<evidence type="ECO:0000256" key="4">
    <source>
        <dbReference type="ARBA" id="ARBA00022801"/>
    </source>
</evidence>
<evidence type="ECO:0000313" key="6">
    <source>
        <dbReference type="EMBL" id="KAK3898813.1"/>
    </source>
</evidence>
<accession>A0AAN6MEW1</accession>
<keyword evidence="2" id="KW-0645">Protease</keyword>
<proteinExistence type="inferred from homology"/>
<evidence type="ECO:0000313" key="7">
    <source>
        <dbReference type="Proteomes" id="UP001303889"/>
    </source>
</evidence>
<dbReference type="GO" id="GO:0008239">
    <property type="term" value="F:dipeptidyl-peptidase activity"/>
    <property type="evidence" value="ECO:0007669"/>
    <property type="project" value="TreeGrafter"/>
</dbReference>
<dbReference type="GO" id="GO:0070008">
    <property type="term" value="F:serine-type exopeptidase activity"/>
    <property type="evidence" value="ECO:0007669"/>
    <property type="project" value="InterPro"/>
</dbReference>
<name>A0AAN6MEW1_9PEZI</name>
<dbReference type="InterPro" id="IPR029058">
    <property type="entry name" value="AB_hydrolase_fold"/>
</dbReference>
<dbReference type="AlphaFoldDB" id="A0AAN6MEW1"/>
<evidence type="ECO:0000256" key="1">
    <source>
        <dbReference type="ARBA" id="ARBA00011079"/>
    </source>
</evidence>
<dbReference type="EMBL" id="MU855877">
    <property type="protein sequence ID" value="KAK3898813.1"/>
    <property type="molecule type" value="Genomic_DNA"/>
</dbReference>
<keyword evidence="3" id="KW-0732">Signal</keyword>
<dbReference type="GO" id="GO:0006508">
    <property type="term" value="P:proteolysis"/>
    <property type="evidence" value="ECO:0007669"/>
    <property type="project" value="UniProtKB-KW"/>
</dbReference>
<evidence type="ECO:0000256" key="5">
    <source>
        <dbReference type="ARBA" id="ARBA00023180"/>
    </source>
</evidence>
<keyword evidence="7" id="KW-1185">Reference proteome</keyword>
<comment type="similarity">
    <text evidence="1">Belongs to the peptidase S28 family.</text>
</comment>
<dbReference type="InterPro" id="IPR008758">
    <property type="entry name" value="Peptidase_S28"/>
</dbReference>
<protein>
    <submittedName>
        <fullName evidence="6">Peptidase S28</fullName>
    </submittedName>
</protein>
<dbReference type="Gene3D" id="3.40.50.1820">
    <property type="entry name" value="alpha/beta hydrolase"/>
    <property type="match status" value="1"/>
</dbReference>
<evidence type="ECO:0000256" key="3">
    <source>
        <dbReference type="ARBA" id="ARBA00022729"/>
    </source>
</evidence>
<dbReference type="PANTHER" id="PTHR11010:SF23">
    <property type="entry name" value="SERINE PEPTIDASE"/>
    <property type="match status" value="1"/>
</dbReference>
<dbReference type="SUPFAM" id="SSF53474">
    <property type="entry name" value="alpha/beta-Hydrolases"/>
    <property type="match status" value="1"/>
</dbReference>
<keyword evidence="4" id="KW-0378">Hydrolase</keyword>
<gene>
    <name evidence="6" type="ORF">C8A05DRAFT_46971</name>
</gene>
<reference evidence="6" key="1">
    <citation type="journal article" date="2023" name="Mol. Phylogenet. Evol.">
        <title>Genome-scale phylogeny and comparative genomics of the fungal order Sordariales.</title>
        <authorList>
            <person name="Hensen N."/>
            <person name="Bonometti L."/>
            <person name="Westerberg I."/>
            <person name="Brannstrom I.O."/>
            <person name="Guillou S."/>
            <person name="Cros-Aarteil S."/>
            <person name="Calhoun S."/>
            <person name="Haridas S."/>
            <person name="Kuo A."/>
            <person name="Mondo S."/>
            <person name="Pangilinan J."/>
            <person name="Riley R."/>
            <person name="LaButti K."/>
            <person name="Andreopoulos B."/>
            <person name="Lipzen A."/>
            <person name="Chen C."/>
            <person name="Yan M."/>
            <person name="Daum C."/>
            <person name="Ng V."/>
            <person name="Clum A."/>
            <person name="Steindorff A."/>
            <person name="Ohm R.A."/>
            <person name="Martin F."/>
            <person name="Silar P."/>
            <person name="Natvig D.O."/>
            <person name="Lalanne C."/>
            <person name="Gautier V."/>
            <person name="Ament-Velasquez S.L."/>
            <person name="Kruys A."/>
            <person name="Hutchinson M.I."/>
            <person name="Powell A.J."/>
            <person name="Barry K."/>
            <person name="Miller A.N."/>
            <person name="Grigoriev I.V."/>
            <person name="Debuchy R."/>
            <person name="Gladieux P."/>
            <person name="Hiltunen Thoren M."/>
            <person name="Johannesson H."/>
        </authorList>
    </citation>
    <scope>NUCLEOTIDE SEQUENCE</scope>
    <source>
        <strain evidence="6">CBS 103.79</strain>
    </source>
</reference>
<comment type="caution">
    <text evidence="6">The sequence shown here is derived from an EMBL/GenBank/DDBJ whole genome shotgun (WGS) entry which is preliminary data.</text>
</comment>
<sequence>MKIPTSAVLPLAPLISPRAALRAAKEASLTSALGAVHVASASSTCEWFTQPVDHKNASMGTWQQLYCVNPQWWAGPGSPVVIMTPGEESIVTAVNSGRGFTYLDNTTMSGTYAQALGAAVVVLEHRYFGGSSPYDGFDSETLQYLTMEQAAADVVNFAQTVAFPFDKQGTSVASKTPWVYWGSSYSATLGSWIEHFHPGVFYAYHLSSATVEANTDNWYYYDTIRKGIDRYRGDTRCSVALNEVSKFVDGFLLAPEVNATQVDALKQLFGATFPIEDDDFAYAIATPFRSWQETGGYRDVLDLCDAVVGTSDPETDKVLGTVPAAVANYAAYFRMNLRDSTCTYFDVWGQTDPLWCLNTHDLLNPFFEARTLGNPWRTRYWFLCNEPLASWATGAPAAEPLTIVSRRVDAAYWQRQCEMHFPSTNGMRYGSALGRTPDGLNKATGGWGRRSVRVVWTSGEFDPWRATGMASEVRPGGPLASTDDVAVFLIKNAEHASDALTARGMANLKIKTNPEVVKVQEQSVEIMKKWVSQYLVGKASP</sequence>
<dbReference type="Pfam" id="PF05577">
    <property type="entry name" value="Peptidase_S28"/>
    <property type="match status" value="1"/>
</dbReference>
<dbReference type="PANTHER" id="PTHR11010">
    <property type="entry name" value="PROTEASE S28 PRO-X CARBOXYPEPTIDASE-RELATED"/>
    <property type="match status" value="1"/>
</dbReference>
<organism evidence="6 7">
    <name type="scientific">Staphylotrichum tortipilum</name>
    <dbReference type="NCBI Taxonomy" id="2831512"/>
    <lineage>
        <taxon>Eukaryota</taxon>
        <taxon>Fungi</taxon>
        <taxon>Dikarya</taxon>
        <taxon>Ascomycota</taxon>
        <taxon>Pezizomycotina</taxon>
        <taxon>Sordariomycetes</taxon>
        <taxon>Sordariomycetidae</taxon>
        <taxon>Sordariales</taxon>
        <taxon>Chaetomiaceae</taxon>
        <taxon>Staphylotrichum</taxon>
    </lineage>
</organism>
<reference evidence="6" key="2">
    <citation type="submission" date="2023-05" db="EMBL/GenBank/DDBJ databases">
        <authorList>
            <consortium name="Lawrence Berkeley National Laboratory"/>
            <person name="Steindorff A."/>
            <person name="Hensen N."/>
            <person name="Bonometti L."/>
            <person name="Westerberg I."/>
            <person name="Brannstrom I.O."/>
            <person name="Guillou S."/>
            <person name="Cros-Aarteil S."/>
            <person name="Calhoun S."/>
            <person name="Haridas S."/>
            <person name="Kuo A."/>
            <person name="Mondo S."/>
            <person name="Pangilinan J."/>
            <person name="Riley R."/>
            <person name="Labutti K."/>
            <person name="Andreopoulos B."/>
            <person name="Lipzen A."/>
            <person name="Chen C."/>
            <person name="Yanf M."/>
            <person name="Daum C."/>
            <person name="Ng V."/>
            <person name="Clum A."/>
            <person name="Ohm R."/>
            <person name="Martin F."/>
            <person name="Silar P."/>
            <person name="Natvig D."/>
            <person name="Lalanne C."/>
            <person name="Gautier V."/>
            <person name="Ament-Velasquez S.L."/>
            <person name="Kruys A."/>
            <person name="Hutchinson M.I."/>
            <person name="Powell A.J."/>
            <person name="Barry K."/>
            <person name="Miller A.N."/>
            <person name="Grigoriev I.V."/>
            <person name="Debuchy R."/>
            <person name="Gladieux P."/>
            <person name="Thoren M.H."/>
            <person name="Johannesson H."/>
        </authorList>
    </citation>
    <scope>NUCLEOTIDE SEQUENCE</scope>
    <source>
        <strain evidence="6">CBS 103.79</strain>
    </source>
</reference>